<keyword evidence="3" id="KW-0540">Nuclease</keyword>
<accession>A0ABY6AAU7</accession>
<keyword evidence="4" id="KW-1185">Reference proteome</keyword>
<dbReference type="InterPro" id="IPR007560">
    <property type="entry name" value="Restrct_endonuc_IV_Mrr"/>
</dbReference>
<keyword evidence="3" id="KW-0378">Hydrolase</keyword>
<dbReference type="SUPFAM" id="SSF52980">
    <property type="entry name" value="Restriction endonuclease-like"/>
    <property type="match status" value="1"/>
</dbReference>
<dbReference type="InterPro" id="IPR011856">
    <property type="entry name" value="tRNA_endonuc-like_dom_sf"/>
</dbReference>
<dbReference type="InterPro" id="IPR011335">
    <property type="entry name" value="Restrct_endonuc-II-like"/>
</dbReference>
<dbReference type="PANTHER" id="PTHR30015">
    <property type="entry name" value="MRR RESTRICTION SYSTEM PROTEIN"/>
    <property type="match status" value="1"/>
</dbReference>
<dbReference type="RefSeq" id="WP_260996505.1">
    <property type="nucleotide sequence ID" value="NZ_CP054475.1"/>
</dbReference>
<feature type="domain" description="Restriction endonuclease type IV Mrr" evidence="1">
    <location>
        <begin position="160"/>
        <end position="280"/>
    </location>
</feature>
<reference evidence="4" key="1">
    <citation type="submission" date="2020-06" db="EMBL/GenBank/DDBJ databases">
        <title>Thalassolituus marinus alknpb1M-1, a hydrocarbon-degrading bacterium isolated from the deep-sea overlying water using an in-situ strategy from the South China Sea basin.</title>
        <authorList>
            <person name="Dong C."/>
            <person name="Chen Y."/>
            <person name="Shao Z."/>
        </authorList>
    </citation>
    <scope>NUCLEOTIDE SEQUENCE [LARGE SCALE GENOMIC DNA]</scope>
    <source>
        <strain evidence="4">alknpb1M-1</strain>
    </source>
</reference>
<evidence type="ECO:0000259" key="2">
    <source>
        <dbReference type="Pfam" id="PF14338"/>
    </source>
</evidence>
<sequence>MPIPNYQAFMQPLVSQIADGRVHSLAELKTPLCNALQISEEQRAETIASSGNRTVVSNRLGWARTYLHKAGLLSIPKPGFVQITDRGQQALQSGQTINNGYLKQFPEFLEFIRPVKDATDASADEAKTTHEDDTTPDEQIKSAWQTLNSALAEDLIELVKKQTPQFFEVLVVQMMQAMGYGGWSKDSGSATQYTGDGGIDGIINEDPLGLETIYLQAKRYTDAAVGRPDIQAFVGALEMKRARKGVFITTSRFSRDALDYVSLIEKKVVLIDGKQLAELMIKHNLGVSVKETYQVKAIDSDYFAED</sequence>
<evidence type="ECO:0000313" key="3">
    <source>
        <dbReference type="EMBL" id="UXD87723.1"/>
    </source>
</evidence>
<keyword evidence="3" id="KW-0255">Endonuclease</keyword>
<dbReference type="GO" id="GO:0004519">
    <property type="term" value="F:endonuclease activity"/>
    <property type="evidence" value="ECO:0007669"/>
    <property type="project" value="UniProtKB-KW"/>
</dbReference>
<dbReference type="InterPro" id="IPR025745">
    <property type="entry name" value="Mrr-like_N_dom"/>
</dbReference>
<evidence type="ECO:0000313" key="4">
    <source>
        <dbReference type="Proteomes" id="UP001065322"/>
    </source>
</evidence>
<name>A0ABY6AAU7_9GAMM</name>
<gene>
    <name evidence="3" type="ORF">HUF19_09885</name>
</gene>
<dbReference type="Proteomes" id="UP001065322">
    <property type="component" value="Chromosome"/>
</dbReference>
<feature type="domain" description="Restriction system protein Mrr-like N-terminal" evidence="2">
    <location>
        <begin position="6"/>
        <end position="92"/>
    </location>
</feature>
<evidence type="ECO:0000259" key="1">
    <source>
        <dbReference type="Pfam" id="PF04471"/>
    </source>
</evidence>
<dbReference type="EMBL" id="CP054475">
    <property type="protein sequence ID" value="UXD87723.1"/>
    <property type="molecule type" value="Genomic_DNA"/>
</dbReference>
<organism evidence="3 4">
    <name type="scientific">Thalassolituus hydrocarboniclasticus</name>
    <dbReference type="NCBI Taxonomy" id="2742796"/>
    <lineage>
        <taxon>Bacteria</taxon>
        <taxon>Pseudomonadati</taxon>
        <taxon>Pseudomonadota</taxon>
        <taxon>Gammaproteobacteria</taxon>
        <taxon>Oceanospirillales</taxon>
        <taxon>Oceanospirillaceae</taxon>
        <taxon>Thalassolituus</taxon>
    </lineage>
</organism>
<dbReference type="InterPro" id="IPR052906">
    <property type="entry name" value="Type_IV_Methyl-Rstrct_Enzyme"/>
</dbReference>
<protein>
    <submittedName>
        <fullName evidence="3">Restriction endonuclease</fullName>
    </submittedName>
</protein>
<dbReference type="PANTHER" id="PTHR30015:SF7">
    <property type="entry name" value="TYPE IV METHYL-DIRECTED RESTRICTION ENZYME ECOKMRR"/>
    <property type="match status" value="1"/>
</dbReference>
<dbReference type="Gene3D" id="3.40.1350.10">
    <property type="match status" value="1"/>
</dbReference>
<proteinExistence type="predicted"/>
<dbReference type="Pfam" id="PF14338">
    <property type="entry name" value="Mrr_N"/>
    <property type="match status" value="1"/>
</dbReference>
<dbReference type="Pfam" id="PF04471">
    <property type="entry name" value="Mrr_cat"/>
    <property type="match status" value="1"/>
</dbReference>